<evidence type="ECO:0000256" key="4">
    <source>
        <dbReference type="ARBA" id="ARBA00023002"/>
    </source>
</evidence>
<dbReference type="PANTHER" id="PTHR30468">
    <property type="entry name" value="ALPHA-KETOGLUTARATE-DEPENDENT SULFONATE DIOXYGENASE"/>
    <property type="match status" value="1"/>
</dbReference>
<dbReference type="SUPFAM" id="SSF51197">
    <property type="entry name" value="Clavaminate synthase-like"/>
    <property type="match status" value="1"/>
</dbReference>
<comment type="similarity">
    <text evidence="1">Belongs to the TfdA dioxygenase family.</text>
</comment>
<reference evidence="7 8" key="1">
    <citation type="submission" date="2017-02" db="EMBL/GenBank/DDBJ databases">
        <title>The new phylogeny of genus Mycobacterium.</title>
        <authorList>
            <person name="Tortoli E."/>
            <person name="Trovato A."/>
            <person name="Cirillo D.M."/>
        </authorList>
    </citation>
    <scope>NUCLEOTIDE SEQUENCE [LARGE SCALE GENOMIC DNA]</scope>
    <source>
        <strain evidence="7 8">DSM 45578</strain>
    </source>
</reference>
<dbReference type="Pfam" id="PF02668">
    <property type="entry name" value="TauD"/>
    <property type="match status" value="1"/>
</dbReference>
<evidence type="ECO:0000256" key="2">
    <source>
        <dbReference type="ARBA" id="ARBA00022723"/>
    </source>
</evidence>
<dbReference type="InterPro" id="IPR003819">
    <property type="entry name" value="TauD/TfdA-like"/>
</dbReference>
<keyword evidence="5" id="KW-0408">Iron</keyword>
<evidence type="ECO:0000256" key="5">
    <source>
        <dbReference type="ARBA" id="ARBA00023004"/>
    </source>
</evidence>
<dbReference type="OrthoDB" id="581608at2"/>
<comment type="caution">
    <text evidence="7">The sequence shown here is derived from an EMBL/GenBank/DDBJ whole genome shotgun (WGS) entry which is preliminary data.</text>
</comment>
<name>A0A1W9Z189_MYCBA</name>
<gene>
    <name evidence="7" type="ORF">BST17_06330</name>
</gene>
<evidence type="ECO:0000313" key="7">
    <source>
        <dbReference type="EMBL" id="ORA05959.1"/>
    </source>
</evidence>
<dbReference type="PANTHER" id="PTHR30468:SF1">
    <property type="entry name" value="ALPHA-KETOGLUTARATE-DEPENDENT SULFONATE DIOXYGENASE"/>
    <property type="match status" value="1"/>
</dbReference>
<dbReference type="STRING" id="564198.BST17_06330"/>
<feature type="domain" description="TauD/TfdA-like" evidence="6">
    <location>
        <begin position="6"/>
        <end position="250"/>
    </location>
</feature>
<keyword evidence="8" id="KW-1185">Reference proteome</keyword>
<protein>
    <submittedName>
        <fullName evidence="7">Taurine catabolism dioxygenase</fullName>
    </submittedName>
</protein>
<evidence type="ECO:0000259" key="6">
    <source>
        <dbReference type="Pfam" id="PF02668"/>
    </source>
</evidence>
<dbReference type="Proteomes" id="UP000192366">
    <property type="component" value="Unassembled WGS sequence"/>
</dbReference>
<proteinExistence type="inferred from homology"/>
<evidence type="ECO:0000256" key="3">
    <source>
        <dbReference type="ARBA" id="ARBA00022964"/>
    </source>
</evidence>
<organism evidence="7 8">
    <name type="scientific">Mycolicibacterium bacteremicum</name>
    <name type="common">Mycobacterium bacteremicum</name>
    <dbReference type="NCBI Taxonomy" id="564198"/>
    <lineage>
        <taxon>Bacteria</taxon>
        <taxon>Bacillati</taxon>
        <taxon>Actinomycetota</taxon>
        <taxon>Actinomycetes</taxon>
        <taxon>Mycobacteriales</taxon>
        <taxon>Mycobacteriaceae</taxon>
        <taxon>Mycolicibacterium</taxon>
    </lineage>
</organism>
<evidence type="ECO:0000313" key="8">
    <source>
        <dbReference type="Proteomes" id="UP000192366"/>
    </source>
</evidence>
<dbReference type="GO" id="GO:0000908">
    <property type="term" value="F:taurine dioxygenase activity"/>
    <property type="evidence" value="ECO:0007669"/>
    <property type="project" value="TreeGrafter"/>
</dbReference>
<dbReference type="InterPro" id="IPR051323">
    <property type="entry name" value="AtsK-like"/>
</dbReference>
<sequence>MHANALMPLGAEVTGIRVDALDAPQVAWLRTVLADHGVVILRDQHTDDDALLRFLRSFGDIRFTDGETPVPTHPDLNVVSNVGRTRPPRSTFHVDTSYVRSPPAYTALRAVTVPDQGGQTLFCNQYRAYDALPDNIREGLADRVVTHIATGVALADGQECSAVHPLLRRHPVNGRMSLYLTALQRCVAVSGMTEDEAAHTLSYLFAFSTRADNVLRHRWAPGDVVMWDNRCVMHCADHTGVVGDRVLHRGMVGDAADRRF</sequence>
<keyword evidence="3 7" id="KW-0223">Dioxygenase</keyword>
<evidence type="ECO:0000256" key="1">
    <source>
        <dbReference type="ARBA" id="ARBA00005896"/>
    </source>
</evidence>
<keyword evidence="2" id="KW-0479">Metal-binding</keyword>
<dbReference type="GO" id="GO:0006790">
    <property type="term" value="P:sulfur compound metabolic process"/>
    <property type="evidence" value="ECO:0007669"/>
    <property type="project" value="TreeGrafter"/>
</dbReference>
<dbReference type="InterPro" id="IPR042098">
    <property type="entry name" value="TauD-like_sf"/>
</dbReference>
<dbReference type="EMBL" id="MVHJ01000004">
    <property type="protein sequence ID" value="ORA05959.1"/>
    <property type="molecule type" value="Genomic_DNA"/>
</dbReference>
<dbReference type="GO" id="GO:0046872">
    <property type="term" value="F:metal ion binding"/>
    <property type="evidence" value="ECO:0007669"/>
    <property type="project" value="UniProtKB-KW"/>
</dbReference>
<dbReference type="AlphaFoldDB" id="A0A1W9Z189"/>
<dbReference type="GO" id="GO:0005737">
    <property type="term" value="C:cytoplasm"/>
    <property type="evidence" value="ECO:0007669"/>
    <property type="project" value="TreeGrafter"/>
</dbReference>
<dbReference type="RefSeq" id="WP_083056247.1">
    <property type="nucleotide sequence ID" value="NZ_JACKVM010000008.1"/>
</dbReference>
<dbReference type="Gene3D" id="3.60.130.10">
    <property type="entry name" value="Clavaminate synthase-like"/>
    <property type="match status" value="1"/>
</dbReference>
<accession>A0A1W9Z189</accession>
<keyword evidence="4" id="KW-0560">Oxidoreductase</keyword>